<dbReference type="Gene3D" id="3.60.20.10">
    <property type="entry name" value="Glutamine Phosphoribosylpyrophosphate, subunit 1, domain 1"/>
    <property type="match status" value="1"/>
</dbReference>
<evidence type="ECO:0000256" key="7">
    <source>
        <dbReference type="HAMAP-Rule" id="MF_01931"/>
    </source>
</evidence>
<dbReference type="PIRSF" id="PIRSF000485">
    <property type="entry name" value="Amd_phspho_trans"/>
    <property type="match status" value="1"/>
</dbReference>
<evidence type="ECO:0000256" key="4">
    <source>
        <dbReference type="ARBA" id="ARBA00022679"/>
    </source>
</evidence>
<keyword evidence="4 7" id="KW-0808">Transferase</keyword>
<evidence type="ECO:0000256" key="10">
    <source>
        <dbReference type="PIRSR" id="PIRSR000485-2"/>
    </source>
</evidence>
<evidence type="ECO:0000256" key="8">
    <source>
        <dbReference type="PIRNR" id="PIRNR000485"/>
    </source>
</evidence>
<dbReference type="eggNOG" id="COG0034">
    <property type="taxonomic scope" value="Bacteria"/>
</dbReference>
<protein>
    <recommendedName>
        <fullName evidence="7">Amidophosphoribosyltransferase</fullName>
        <shortName evidence="7">ATase</shortName>
        <ecNumber evidence="7">2.4.2.14</ecNumber>
    </recommendedName>
    <alternativeName>
        <fullName evidence="7">Glutamine phosphoribosylpyrophosphate amidotransferase</fullName>
        <shortName evidence="7">GPATase</shortName>
    </alternativeName>
</protein>
<comment type="caution">
    <text evidence="13">The sequence shown here is derived from an EMBL/GenBank/DDBJ whole genome shotgun (WGS) entry which is preliminary data.</text>
</comment>
<keyword evidence="3 7" id="KW-0328">Glycosyltransferase</keyword>
<dbReference type="InterPro" id="IPR017932">
    <property type="entry name" value="GATase_2_dom"/>
</dbReference>
<dbReference type="RefSeq" id="WP_006571451.1">
    <property type="nucleotide sequence ID" value="NZ_AAXG02000006.1"/>
</dbReference>
<evidence type="ECO:0000256" key="3">
    <source>
        <dbReference type="ARBA" id="ARBA00022676"/>
    </source>
</evidence>
<dbReference type="CDD" id="cd00715">
    <property type="entry name" value="GPATase_N"/>
    <property type="match status" value="1"/>
</dbReference>
<keyword evidence="7 11" id="KW-0411">Iron-sulfur</keyword>
<dbReference type="GO" id="GO:0006189">
    <property type="term" value="P:'de novo' IMP biosynthetic process"/>
    <property type="evidence" value="ECO:0007669"/>
    <property type="project" value="UniProtKB-UniRule"/>
</dbReference>
<comment type="cofactor">
    <cofactor evidence="7 11">
        <name>[4Fe-4S] cluster</name>
        <dbReference type="ChEBI" id="CHEBI:49883"/>
    </cofactor>
    <text evidence="7 11">Binds 1 [4Fe-4S] cluster per subunit.</text>
</comment>
<feature type="binding site" evidence="7 10">
    <location>
        <position position="292"/>
    </location>
    <ligand>
        <name>Mg(2+)</name>
        <dbReference type="ChEBI" id="CHEBI:18420"/>
    </ligand>
</feature>
<dbReference type="Pfam" id="PF00156">
    <property type="entry name" value="Pribosyltran"/>
    <property type="match status" value="1"/>
</dbReference>
<accession>A6NRS4</accession>
<sequence length="454" mass="48986">MSIHEECGVFGVLDPAGDCARTTYYGLFALQHRGQEACGIATIQDREMSFHKDLGLVGEVFSPEILDRLGGTMAVGHVRYATTGGSRRENAQPLTLKYVKGTLAVAHNGNLVNADQLRTAFEYRGAIFQTTTDSELIAYAIAQERLRCPSAEEAVCQALKGLRGAFSLIVMSPQKLIAARDPWGFRPLCMGRRGDAVIFASETCALTAVGATFERDLEPGEIVVASRDGVRSIRENCAAASSHMCIFEYIYFARPDSVLCGQSVHEARRNAGRLLAQEYPAEADVVIGVPDSGLDAAMGYAEASGIPYGVGLVKNRYIGRTFITPDQESREQAVRIKLGALASCVAGKRVVMIDDSIVRGTTSRQIVSLLREAGATAVHMRSSAPPFIAPCYFGTDIPDRKNLIACHHSVEEIRDMIGADSLGFLSLESLHKIAPEANCGFCDGCFTGNYPVCV</sequence>
<comment type="similarity">
    <text evidence="2 7 8">In the C-terminal section; belongs to the purine/pyrimidine phosphoribosyltransferase family.</text>
</comment>
<evidence type="ECO:0000256" key="1">
    <source>
        <dbReference type="ARBA" id="ARBA00005209"/>
    </source>
</evidence>
<dbReference type="NCBIfam" id="TIGR01134">
    <property type="entry name" value="purF"/>
    <property type="match status" value="1"/>
</dbReference>
<dbReference type="EMBL" id="AAXG02000006">
    <property type="protein sequence ID" value="EDN01334.1"/>
    <property type="molecule type" value="Genomic_DNA"/>
</dbReference>
<keyword evidence="6 7" id="KW-0315">Glutamine amidotransferase</keyword>
<comment type="catalytic activity">
    <reaction evidence="7 8">
        <text>5-phospho-beta-D-ribosylamine + L-glutamate + diphosphate = 5-phospho-alpha-D-ribose 1-diphosphate + L-glutamine + H2O</text>
        <dbReference type="Rhea" id="RHEA:14905"/>
        <dbReference type="ChEBI" id="CHEBI:15377"/>
        <dbReference type="ChEBI" id="CHEBI:29985"/>
        <dbReference type="ChEBI" id="CHEBI:33019"/>
        <dbReference type="ChEBI" id="CHEBI:58017"/>
        <dbReference type="ChEBI" id="CHEBI:58359"/>
        <dbReference type="ChEBI" id="CHEBI:58681"/>
        <dbReference type="EC" id="2.4.2.14"/>
    </reaction>
</comment>
<dbReference type="PROSITE" id="PS51278">
    <property type="entry name" value="GATASE_TYPE_2"/>
    <property type="match status" value="1"/>
</dbReference>
<evidence type="ECO:0000256" key="5">
    <source>
        <dbReference type="ARBA" id="ARBA00022755"/>
    </source>
</evidence>
<dbReference type="InterPro" id="IPR005854">
    <property type="entry name" value="PurF"/>
</dbReference>
<evidence type="ECO:0000256" key="6">
    <source>
        <dbReference type="ARBA" id="ARBA00022962"/>
    </source>
</evidence>
<dbReference type="GO" id="GO:0051539">
    <property type="term" value="F:4 iron, 4 sulfur cluster binding"/>
    <property type="evidence" value="ECO:0007669"/>
    <property type="project" value="UniProtKB-KW"/>
</dbReference>
<feature type="binding site" evidence="7 10">
    <location>
        <position position="354"/>
    </location>
    <ligand>
        <name>Mg(2+)</name>
        <dbReference type="ChEBI" id="CHEBI:18420"/>
    </ligand>
</feature>
<keyword evidence="7 10" id="KW-0479">Metal-binding</keyword>
<evidence type="ECO:0000259" key="12">
    <source>
        <dbReference type="PROSITE" id="PS51278"/>
    </source>
</evidence>
<dbReference type="SUPFAM" id="SSF56235">
    <property type="entry name" value="N-terminal nucleophile aminohydrolases (Ntn hydrolases)"/>
    <property type="match status" value="1"/>
</dbReference>
<feature type="binding site" evidence="7 11">
    <location>
        <position position="442"/>
    </location>
    <ligand>
        <name>[4Fe-4S] cluster</name>
        <dbReference type="ChEBI" id="CHEBI:49883"/>
    </ligand>
</feature>
<dbReference type="PANTHER" id="PTHR11907">
    <property type="entry name" value="AMIDOPHOSPHORIBOSYLTRANSFERASE"/>
    <property type="match status" value="1"/>
</dbReference>
<evidence type="ECO:0000256" key="9">
    <source>
        <dbReference type="PIRSR" id="PIRSR000485-1"/>
    </source>
</evidence>
<keyword evidence="14" id="KW-1185">Reference proteome</keyword>
<feature type="domain" description="Glutamine amidotransferase type-2" evidence="12">
    <location>
        <begin position="7"/>
        <end position="228"/>
    </location>
</feature>
<gene>
    <name evidence="7 13" type="primary">purF</name>
    <name evidence="13" type="ORF">BACCAP_00902</name>
</gene>
<dbReference type="InterPro" id="IPR029057">
    <property type="entry name" value="PRTase-like"/>
</dbReference>
<name>A6NRS4_9FIRM</name>
<dbReference type="InterPro" id="IPR035584">
    <property type="entry name" value="PurF_N"/>
</dbReference>
<dbReference type="HAMAP" id="MF_01931">
    <property type="entry name" value="PurF"/>
    <property type="match status" value="1"/>
</dbReference>
<evidence type="ECO:0000313" key="13">
    <source>
        <dbReference type="EMBL" id="EDN01334.1"/>
    </source>
</evidence>
<dbReference type="GO" id="GO:0004044">
    <property type="term" value="F:amidophosphoribosyltransferase activity"/>
    <property type="evidence" value="ECO:0007669"/>
    <property type="project" value="UniProtKB-UniRule"/>
</dbReference>
<evidence type="ECO:0000256" key="2">
    <source>
        <dbReference type="ARBA" id="ARBA00010138"/>
    </source>
</evidence>
<dbReference type="OrthoDB" id="9801213at2"/>
<dbReference type="EC" id="2.4.2.14" evidence="7"/>
<dbReference type="Pfam" id="PF13522">
    <property type="entry name" value="GATase_6"/>
    <property type="match status" value="1"/>
</dbReference>
<dbReference type="InterPro" id="IPR000836">
    <property type="entry name" value="PRTase_dom"/>
</dbReference>
<comment type="pathway">
    <text evidence="1 7 8">Purine metabolism; IMP biosynthesis via de novo pathway; N(1)-(5-phospho-D-ribosyl)glycinamide from 5-phospho-alpha-D-ribose 1-diphosphate: step 1/2.</text>
</comment>
<evidence type="ECO:0000256" key="11">
    <source>
        <dbReference type="PIRSR" id="PIRSR000485-3"/>
    </source>
</evidence>
<dbReference type="GO" id="GO:0009113">
    <property type="term" value="P:purine nucleobase biosynthetic process"/>
    <property type="evidence" value="ECO:0007669"/>
    <property type="project" value="UniProtKB-UniRule"/>
</dbReference>
<feature type="binding site" evidence="7 11">
    <location>
        <position position="445"/>
    </location>
    <ligand>
        <name>[4Fe-4S] cluster</name>
        <dbReference type="ChEBI" id="CHEBI:49883"/>
    </ligand>
</feature>
<dbReference type="GO" id="GO:0000287">
    <property type="term" value="F:magnesium ion binding"/>
    <property type="evidence" value="ECO:0007669"/>
    <property type="project" value="UniProtKB-UniRule"/>
</dbReference>
<dbReference type="UniPathway" id="UPA00074">
    <property type="reaction ID" value="UER00124"/>
</dbReference>
<feature type="binding site" evidence="7 11">
    <location>
        <position position="245"/>
    </location>
    <ligand>
        <name>[4Fe-4S] cluster</name>
        <dbReference type="ChEBI" id="CHEBI:49883"/>
    </ligand>
</feature>
<proteinExistence type="inferred from homology"/>
<feature type="binding site" evidence="7 10">
    <location>
        <position position="355"/>
    </location>
    <ligand>
        <name>Mg(2+)</name>
        <dbReference type="ChEBI" id="CHEBI:18420"/>
    </ligand>
</feature>
<dbReference type="InterPro" id="IPR029055">
    <property type="entry name" value="Ntn_hydrolases_N"/>
</dbReference>
<keyword evidence="5 7" id="KW-0658">Purine biosynthesis</keyword>
<dbReference type="AlphaFoldDB" id="A6NRS4"/>
<comment type="cofactor">
    <cofactor evidence="7 10">
        <name>Mg(2+)</name>
        <dbReference type="ChEBI" id="CHEBI:18420"/>
    </cofactor>
    <text evidence="7 10">Binds 1 Mg(2+) ion per subunit.</text>
</comment>
<comment type="function">
    <text evidence="7">Catalyzes the formation of phosphoribosylamine from phosphoribosylpyrophosphate (PRPP) and glutamine.</text>
</comment>
<reference evidence="13 14" key="1">
    <citation type="submission" date="2007-04" db="EMBL/GenBank/DDBJ databases">
        <authorList>
            <person name="Fulton L."/>
            <person name="Clifton S."/>
            <person name="Fulton B."/>
            <person name="Xu J."/>
            <person name="Minx P."/>
            <person name="Pepin K.H."/>
            <person name="Johnson M."/>
            <person name="Thiruvilangam P."/>
            <person name="Bhonagiri V."/>
            <person name="Nash W.E."/>
            <person name="Mardis E.R."/>
            <person name="Wilson R.K."/>
        </authorList>
    </citation>
    <scope>NUCLEOTIDE SEQUENCE [LARGE SCALE GENOMIC DNA]</scope>
    <source>
        <strain evidence="13 14">ATCC 29799</strain>
    </source>
</reference>
<dbReference type="Gene3D" id="3.40.50.2020">
    <property type="match status" value="1"/>
</dbReference>
<dbReference type="Proteomes" id="UP000003639">
    <property type="component" value="Unassembled WGS sequence"/>
</dbReference>
<dbReference type="STRING" id="411467.BACCAP_00902"/>
<feature type="active site" description="Nucleophile" evidence="7 9">
    <location>
        <position position="7"/>
    </location>
</feature>
<organism evidence="13 14">
    <name type="scientific">Pseudoflavonifractor capillosus ATCC 29799</name>
    <dbReference type="NCBI Taxonomy" id="411467"/>
    <lineage>
        <taxon>Bacteria</taxon>
        <taxon>Bacillati</taxon>
        <taxon>Bacillota</taxon>
        <taxon>Clostridia</taxon>
        <taxon>Eubacteriales</taxon>
        <taxon>Oscillospiraceae</taxon>
        <taxon>Pseudoflavonifractor</taxon>
    </lineage>
</organism>
<reference evidence="13 14" key="2">
    <citation type="submission" date="2007-06" db="EMBL/GenBank/DDBJ databases">
        <title>Draft genome sequence of Pseudoflavonifractor capillosus ATCC 29799.</title>
        <authorList>
            <person name="Sudarsanam P."/>
            <person name="Ley R."/>
            <person name="Guruge J."/>
            <person name="Turnbaugh P.J."/>
            <person name="Mahowald M."/>
            <person name="Liep D."/>
            <person name="Gordon J."/>
        </authorList>
    </citation>
    <scope>NUCLEOTIDE SEQUENCE [LARGE SCALE GENOMIC DNA]</scope>
    <source>
        <strain evidence="13 14">ATCC 29799</strain>
    </source>
</reference>
<dbReference type="CDD" id="cd06223">
    <property type="entry name" value="PRTases_typeI"/>
    <property type="match status" value="1"/>
</dbReference>
<dbReference type="MEROPS" id="C44.001"/>
<evidence type="ECO:0000313" key="14">
    <source>
        <dbReference type="Proteomes" id="UP000003639"/>
    </source>
</evidence>
<keyword evidence="7" id="KW-0004">4Fe-4S</keyword>
<feature type="binding site" evidence="7 11">
    <location>
        <position position="391"/>
    </location>
    <ligand>
        <name>[4Fe-4S] cluster</name>
        <dbReference type="ChEBI" id="CHEBI:49883"/>
    </ligand>
</feature>
<keyword evidence="7 10" id="KW-0460">Magnesium</keyword>
<keyword evidence="7 11" id="KW-0408">Iron</keyword>
<dbReference type="SUPFAM" id="SSF53271">
    <property type="entry name" value="PRTase-like"/>
    <property type="match status" value="1"/>
</dbReference>